<name>A0A2X2YH79_CLOPF</name>
<protein>
    <submittedName>
        <fullName evidence="1">Uncharacterized protein</fullName>
    </submittedName>
</protein>
<dbReference type="Proteomes" id="UP000249986">
    <property type="component" value="Unassembled WGS sequence"/>
</dbReference>
<dbReference type="AlphaFoldDB" id="A0A2X2YH79"/>
<evidence type="ECO:0000313" key="1">
    <source>
        <dbReference type="EMBL" id="SQB59875.1"/>
    </source>
</evidence>
<proteinExistence type="predicted"/>
<accession>A0A2X2YH79</accession>
<evidence type="ECO:0000313" key="2">
    <source>
        <dbReference type="Proteomes" id="UP000249986"/>
    </source>
</evidence>
<gene>
    <name evidence="1" type="ORF">NCTC10719_01418</name>
</gene>
<sequence>MNEHLLQVVFWNEKGESFAWDIRNYEEISLIYNVV</sequence>
<reference evidence="1 2" key="1">
    <citation type="submission" date="2018-06" db="EMBL/GenBank/DDBJ databases">
        <authorList>
            <consortium name="Pathogen Informatics"/>
            <person name="Doyle S."/>
        </authorList>
    </citation>
    <scope>NUCLEOTIDE SEQUENCE [LARGE SCALE GENOMIC DNA]</scope>
    <source>
        <strain evidence="1 2">NCTC10719</strain>
    </source>
</reference>
<organism evidence="1 2">
    <name type="scientific">Clostridium perfringens</name>
    <dbReference type="NCBI Taxonomy" id="1502"/>
    <lineage>
        <taxon>Bacteria</taxon>
        <taxon>Bacillati</taxon>
        <taxon>Bacillota</taxon>
        <taxon>Clostridia</taxon>
        <taxon>Eubacteriales</taxon>
        <taxon>Clostridiaceae</taxon>
        <taxon>Clostridium</taxon>
    </lineage>
</organism>
<dbReference type="EMBL" id="UAWG01000009">
    <property type="protein sequence ID" value="SQB59875.1"/>
    <property type="molecule type" value="Genomic_DNA"/>
</dbReference>